<comment type="caution">
    <text evidence="2">The sequence shown here is derived from an EMBL/GenBank/DDBJ whole genome shotgun (WGS) entry which is preliminary data.</text>
</comment>
<dbReference type="Proteomes" id="UP001162972">
    <property type="component" value="Chromosome 19"/>
</dbReference>
<accession>A0AAD6KHF3</accession>
<protein>
    <submittedName>
        <fullName evidence="2">Uncharacterized protein</fullName>
    </submittedName>
</protein>
<evidence type="ECO:0000313" key="2">
    <source>
        <dbReference type="EMBL" id="KAJ6422745.1"/>
    </source>
</evidence>
<evidence type="ECO:0000313" key="3">
    <source>
        <dbReference type="Proteomes" id="UP001162972"/>
    </source>
</evidence>
<proteinExistence type="predicted"/>
<reference evidence="2 3" key="1">
    <citation type="journal article" date="2023" name="Int. J. Mol. Sci.">
        <title>De Novo Assembly and Annotation of 11 Diverse Shrub Willow (Salix) Genomes Reveals Novel Gene Organization in Sex-Linked Regions.</title>
        <authorList>
            <person name="Hyden B."/>
            <person name="Feng K."/>
            <person name="Yates T.B."/>
            <person name="Jawdy S."/>
            <person name="Cereghino C."/>
            <person name="Smart L.B."/>
            <person name="Muchero W."/>
        </authorList>
    </citation>
    <scope>NUCLEOTIDE SEQUENCE [LARGE SCALE GENOMIC DNA]</scope>
    <source>
        <tissue evidence="2">Shoot tip</tissue>
    </source>
</reference>
<name>A0AAD6KHF3_9ROSI</name>
<feature type="region of interest" description="Disordered" evidence="1">
    <location>
        <begin position="309"/>
        <end position="330"/>
    </location>
</feature>
<gene>
    <name evidence="2" type="ORF">OIU84_027670</name>
</gene>
<keyword evidence="3" id="KW-1185">Reference proteome</keyword>
<dbReference type="AlphaFoldDB" id="A0AAD6KHF3"/>
<organism evidence="2 3">
    <name type="scientific">Salix udensis</name>
    <dbReference type="NCBI Taxonomy" id="889485"/>
    <lineage>
        <taxon>Eukaryota</taxon>
        <taxon>Viridiplantae</taxon>
        <taxon>Streptophyta</taxon>
        <taxon>Embryophyta</taxon>
        <taxon>Tracheophyta</taxon>
        <taxon>Spermatophyta</taxon>
        <taxon>Magnoliopsida</taxon>
        <taxon>eudicotyledons</taxon>
        <taxon>Gunneridae</taxon>
        <taxon>Pentapetalae</taxon>
        <taxon>rosids</taxon>
        <taxon>fabids</taxon>
        <taxon>Malpighiales</taxon>
        <taxon>Salicaceae</taxon>
        <taxon>Saliceae</taxon>
        <taxon>Salix</taxon>
    </lineage>
</organism>
<feature type="region of interest" description="Disordered" evidence="1">
    <location>
        <begin position="346"/>
        <end position="373"/>
    </location>
</feature>
<evidence type="ECO:0000256" key="1">
    <source>
        <dbReference type="SAM" id="MobiDB-lite"/>
    </source>
</evidence>
<sequence length="373" mass="41485">MEGVPPSFMEDDVNQLDFETLMSELPSSSPEEVPVNQSSISCNDQAEQNLLVNINDTIQQTTRFPPSFPQTMMEGAPPSSVEDDVSLTSNQLDFLTLMSEFPSLPLEEVPVNQSPMSCNDSIQQTTQFPTSFPQTMTAMGGLDGTSSSWINQNGPNWPQTPSSDQQWTNQPAMSNQVPGMLPQPPMNQCSQQFPYQFNQVPITPNQYDPQSSTMLLESSQTLRFPQFPPHNLQVSGDYNVLHSYCSDSTLFEPTSSSRHQNSFIHQPQPGHVYMTQNATTSQHGGFNQPTPRIQCIPNQGQVHQASVIPNIDNMQQENLVPRNSGKSTRSQMENLQVHVLQNQIARPNTSNPCPDSSLQSQNRGLNTQQVRSD</sequence>
<dbReference type="EMBL" id="JAPFFJ010000007">
    <property type="protein sequence ID" value="KAJ6422745.1"/>
    <property type="molecule type" value="Genomic_DNA"/>
</dbReference>